<dbReference type="OrthoDB" id="5591297at2759"/>
<dbReference type="FunFam" id="3.90.950.20:FF:000003">
    <property type="entry name" value="Os01g0691500 protein"/>
    <property type="match status" value="1"/>
</dbReference>
<protein>
    <submittedName>
        <fullName evidence="1">Uncharacterized protein</fullName>
    </submittedName>
</protein>
<dbReference type="GO" id="GO:0016887">
    <property type="term" value="F:ATP hydrolysis activity"/>
    <property type="evidence" value="ECO:0007669"/>
    <property type="project" value="TreeGrafter"/>
</dbReference>
<evidence type="ECO:0000313" key="2">
    <source>
        <dbReference type="Proteomes" id="UP000541444"/>
    </source>
</evidence>
<dbReference type="GO" id="GO:0000309">
    <property type="term" value="F:nicotinamide-nucleotide adenylyltransferase activity"/>
    <property type="evidence" value="ECO:0007669"/>
    <property type="project" value="TreeGrafter"/>
</dbReference>
<dbReference type="PANTHER" id="PTHR31285">
    <property type="entry name" value="NICOTINAMIDE MONONUCLEOTIDE ADENYLYLTRANSFERASE"/>
    <property type="match status" value="1"/>
</dbReference>
<accession>A0A7J7L466</accession>
<dbReference type="PANTHER" id="PTHR31285:SF0">
    <property type="entry name" value="NICOTINAMIDE MONONUCLEOTIDE ADENYLYLTRANSFERASE"/>
    <property type="match status" value="1"/>
</dbReference>
<keyword evidence="2" id="KW-1185">Reference proteome</keyword>
<sequence>MTDGWIRVLVEAIHSSPTQSVLYLAGGASQALGWLMSVPGASNTILEAVVPYSRVSMTQLLSKTPTQFTSQQTVEELSLRAYNRALKLSTKPGFPVLGVGFTGSLASLDPKRGDHRFYLSTRTSDRLWVSKVTLSKGLRTREQEDKVSSQLLVKRMVIPPTKKYLKDEDLGSKNALKAWSFEDVQMDWCNTRVKVMTDISEAGNLSKQIMYNNQREFVGRLTFLGSIAEPFREYFRFE</sequence>
<dbReference type="GO" id="GO:0005737">
    <property type="term" value="C:cytoplasm"/>
    <property type="evidence" value="ECO:0007669"/>
    <property type="project" value="TreeGrafter"/>
</dbReference>
<proteinExistence type="predicted"/>
<dbReference type="EMBL" id="JACGCM010002659">
    <property type="protein sequence ID" value="KAF6137397.1"/>
    <property type="molecule type" value="Genomic_DNA"/>
</dbReference>
<gene>
    <name evidence="1" type="ORF">GIB67_036434</name>
</gene>
<dbReference type="AlphaFoldDB" id="A0A7J7L466"/>
<evidence type="ECO:0000313" key="1">
    <source>
        <dbReference type="EMBL" id="KAF6137397.1"/>
    </source>
</evidence>
<dbReference type="Proteomes" id="UP000541444">
    <property type="component" value="Unassembled WGS sequence"/>
</dbReference>
<reference evidence="1 2" key="1">
    <citation type="journal article" date="2020" name="IScience">
        <title>Genome Sequencing of the Endangered Kingdonia uniflora (Circaeasteraceae, Ranunculales) Reveals Potential Mechanisms of Evolutionary Specialization.</title>
        <authorList>
            <person name="Sun Y."/>
            <person name="Deng T."/>
            <person name="Zhang A."/>
            <person name="Moore M.J."/>
            <person name="Landis J.B."/>
            <person name="Lin N."/>
            <person name="Zhang H."/>
            <person name="Zhang X."/>
            <person name="Huang J."/>
            <person name="Zhang X."/>
            <person name="Sun H."/>
            <person name="Wang H."/>
        </authorList>
    </citation>
    <scope>NUCLEOTIDE SEQUENCE [LARGE SCALE GENOMIC DNA]</scope>
    <source>
        <strain evidence="1">TB1705</strain>
        <tissue evidence="1">Leaf</tissue>
    </source>
</reference>
<comment type="caution">
    <text evidence="1">The sequence shown here is derived from an EMBL/GenBank/DDBJ whole genome shotgun (WGS) entry which is preliminary data.</text>
</comment>
<organism evidence="1 2">
    <name type="scientific">Kingdonia uniflora</name>
    <dbReference type="NCBI Taxonomy" id="39325"/>
    <lineage>
        <taxon>Eukaryota</taxon>
        <taxon>Viridiplantae</taxon>
        <taxon>Streptophyta</taxon>
        <taxon>Embryophyta</taxon>
        <taxon>Tracheophyta</taxon>
        <taxon>Spermatophyta</taxon>
        <taxon>Magnoliopsida</taxon>
        <taxon>Ranunculales</taxon>
        <taxon>Circaeasteraceae</taxon>
        <taxon>Kingdonia</taxon>
    </lineage>
</organism>
<name>A0A7J7L466_9MAGN</name>
<dbReference type="GO" id="GO:0005634">
    <property type="term" value="C:nucleus"/>
    <property type="evidence" value="ECO:0007669"/>
    <property type="project" value="TreeGrafter"/>
</dbReference>